<dbReference type="NCBIfam" id="TIGR01179">
    <property type="entry name" value="galE"/>
    <property type="match status" value="1"/>
</dbReference>
<dbReference type="InterPro" id="IPR005886">
    <property type="entry name" value="UDP_G4E"/>
</dbReference>
<organism evidence="12 13">
    <name type="scientific">Noviluteimonas lactosilytica</name>
    <dbReference type="NCBI Taxonomy" id="2888523"/>
    <lineage>
        <taxon>Bacteria</taxon>
        <taxon>Pseudomonadati</taxon>
        <taxon>Pseudomonadota</taxon>
        <taxon>Gammaproteobacteria</taxon>
        <taxon>Lysobacterales</taxon>
        <taxon>Lysobacteraceae</taxon>
        <taxon>Noviluteimonas</taxon>
    </lineage>
</organism>
<dbReference type="InterPro" id="IPR036291">
    <property type="entry name" value="NAD(P)-bd_dom_sf"/>
</dbReference>
<dbReference type="Pfam" id="PF01370">
    <property type="entry name" value="Epimerase"/>
    <property type="match status" value="1"/>
</dbReference>
<evidence type="ECO:0000256" key="6">
    <source>
        <dbReference type="ARBA" id="ARBA00018569"/>
    </source>
</evidence>
<evidence type="ECO:0000256" key="2">
    <source>
        <dbReference type="ARBA" id="ARBA00001911"/>
    </source>
</evidence>
<dbReference type="GO" id="GO:0003978">
    <property type="term" value="F:UDP-glucose 4-epimerase activity"/>
    <property type="evidence" value="ECO:0007669"/>
    <property type="project" value="UniProtKB-EC"/>
</dbReference>
<dbReference type="PANTHER" id="PTHR43725:SF53">
    <property type="entry name" value="UDP-ARABINOSE 4-EPIMERASE 1"/>
    <property type="match status" value="1"/>
</dbReference>
<dbReference type="PANTHER" id="PTHR43725">
    <property type="entry name" value="UDP-GLUCOSE 4-EPIMERASE"/>
    <property type="match status" value="1"/>
</dbReference>
<dbReference type="Proteomes" id="UP001165293">
    <property type="component" value="Unassembled WGS sequence"/>
</dbReference>
<evidence type="ECO:0000259" key="11">
    <source>
        <dbReference type="Pfam" id="PF01370"/>
    </source>
</evidence>
<evidence type="ECO:0000256" key="10">
    <source>
        <dbReference type="RuleBase" id="RU366046"/>
    </source>
</evidence>
<evidence type="ECO:0000256" key="9">
    <source>
        <dbReference type="ARBA" id="ARBA00023277"/>
    </source>
</evidence>
<feature type="domain" description="NAD-dependent epimerase/dehydratase" evidence="11">
    <location>
        <begin position="17"/>
        <end position="265"/>
    </location>
</feature>
<dbReference type="InterPro" id="IPR001509">
    <property type="entry name" value="Epimerase_deHydtase"/>
</dbReference>
<comment type="pathway">
    <text evidence="3 10">Carbohydrate metabolism; galactose metabolism.</text>
</comment>
<evidence type="ECO:0000256" key="4">
    <source>
        <dbReference type="ARBA" id="ARBA00007637"/>
    </source>
</evidence>
<keyword evidence="8 10" id="KW-0413">Isomerase</keyword>
<evidence type="ECO:0000256" key="8">
    <source>
        <dbReference type="ARBA" id="ARBA00023235"/>
    </source>
</evidence>
<evidence type="ECO:0000256" key="1">
    <source>
        <dbReference type="ARBA" id="ARBA00000083"/>
    </source>
</evidence>
<dbReference type="SUPFAM" id="SSF51735">
    <property type="entry name" value="NAD(P)-binding Rossmann-fold domains"/>
    <property type="match status" value="1"/>
</dbReference>
<protein>
    <recommendedName>
        <fullName evidence="6 10">UDP-glucose 4-epimerase</fullName>
        <ecNumber evidence="5 10">5.1.3.2</ecNumber>
    </recommendedName>
</protein>
<keyword evidence="13" id="KW-1185">Reference proteome</keyword>
<evidence type="ECO:0000313" key="12">
    <source>
        <dbReference type="EMBL" id="MCC8362411.1"/>
    </source>
</evidence>
<evidence type="ECO:0000313" key="13">
    <source>
        <dbReference type="Proteomes" id="UP001165293"/>
    </source>
</evidence>
<accession>A0ABS8JFN2</accession>
<comment type="similarity">
    <text evidence="4 10">Belongs to the NAD(P)-dependent epimerase/dehydratase family.</text>
</comment>
<sequence length="338" mass="36363">MPEHTPDSRKPAAKKHVLVCGGAGYIGSHMARWLAERDHRVTVLDDLSTGHREAVRWGELVEADIGDADALDRVFGNARFDAVMHFCARSLVGESVADPYAYYTSNVGSTLVLLQAMRRHGVDRLVFSSTAAVFGQPQSARIDEDHPRQPINPYGASKAMVERILADAATAYGLRSVALRYFNAAGASPDGVIGESHAPETHLVPNVLRAALGTGPALKVFGDDWPTPDGTCVRDYVHVDDLADAHLRALDFLDAQAGAHAFNLGNGTGFSVREVIAAAEAVSGRAIPYSIEPRRAGDPAVLVAASDRARAALGWRPAYDRLEPIIETALRWHAAQSF</sequence>
<reference evidence="12" key="1">
    <citation type="submission" date="2021-10" db="EMBL/GenBank/DDBJ databases">
        <authorList>
            <person name="Lyu M."/>
            <person name="Wang X."/>
            <person name="Meng X."/>
            <person name="Xu K."/>
        </authorList>
    </citation>
    <scope>NUCLEOTIDE SEQUENCE</scope>
    <source>
        <strain evidence="12">A6</strain>
    </source>
</reference>
<dbReference type="EMBL" id="JAJGAK010000001">
    <property type="protein sequence ID" value="MCC8362411.1"/>
    <property type="molecule type" value="Genomic_DNA"/>
</dbReference>
<proteinExistence type="inferred from homology"/>
<evidence type="ECO:0000256" key="7">
    <source>
        <dbReference type="ARBA" id="ARBA00023027"/>
    </source>
</evidence>
<dbReference type="CDD" id="cd05247">
    <property type="entry name" value="UDP_G4E_1_SDR_e"/>
    <property type="match status" value="1"/>
</dbReference>
<evidence type="ECO:0000256" key="5">
    <source>
        <dbReference type="ARBA" id="ARBA00013189"/>
    </source>
</evidence>
<dbReference type="Gene3D" id="3.40.50.720">
    <property type="entry name" value="NAD(P)-binding Rossmann-like Domain"/>
    <property type="match status" value="1"/>
</dbReference>
<keyword evidence="9 10" id="KW-0119">Carbohydrate metabolism</keyword>
<name>A0ABS8JFN2_9GAMM</name>
<dbReference type="RefSeq" id="WP_230526014.1">
    <property type="nucleotide sequence ID" value="NZ_JAJGAK010000001.1"/>
</dbReference>
<comment type="caution">
    <text evidence="12">The sequence shown here is derived from an EMBL/GenBank/DDBJ whole genome shotgun (WGS) entry which is preliminary data.</text>
</comment>
<gene>
    <name evidence="12" type="primary">galE</name>
    <name evidence="12" type="ORF">LK996_04910</name>
</gene>
<comment type="catalytic activity">
    <reaction evidence="1 10">
        <text>UDP-alpha-D-glucose = UDP-alpha-D-galactose</text>
        <dbReference type="Rhea" id="RHEA:22168"/>
        <dbReference type="ChEBI" id="CHEBI:58885"/>
        <dbReference type="ChEBI" id="CHEBI:66914"/>
        <dbReference type="EC" id="5.1.3.2"/>
    </reaction>
</comment>
<evidence type="ECO:0000256" key="3">
    <source>
        <dbReference type="ARBA" id="ARBA00004947"/>
    </source>
</evidence>
<comment type="cofactor">
    <cofactor evidence="2 10">
        <name>NAD(+)</name>
        <dbReference type="ChEBI" id="CHEBI:57540"/>
    </cofactor>
</comment>
<keyword evidence="7 10" id="KW-0520">NAD</keyword>
<dbReference type="Gene3D" id="3.90.25.10">
    <property type="entry name" value="UDP-galactose 4-epimerase, domain 1"/>
    <property type="match status" value="1"/>
</dbReference>
<comment type="subunit">
    <text evidence="10">Homodimer.</text>
</comment>
<dbReference type="EC" id="5.1.3.2" evidence="5 10"/>